<feature type="non-terminal residue" evidence="1">
    <location>
        <position position="64"/>
    </location>
</feature>
<accession>A0A653DYK7</accession>
<dbReference type="OrthoDB" id="70161at2759"/>
<dbReference type="InterPro" id="IPR036570">
    <property type="entry name" value="HORMA_dom_sf"/>
</dbReference>
<evidence type="ECO:0000313" key="2">
    <source>
        <dbReference type="Proteomes" id="UP000410492"/>
    </source>
</evidence>
<proteinExistence type="predicted"/>
<sequence>MAMKLSNQEKKELDKFIKFLALKSIQVIVQSRLGEKVSTACKPHTTGTDWAALVNWKMKIFPFG</sequence>
<reference evidence="1 2" key="1">
    <citation type="submission" date="2019-01" db="EMBL/GenBank/DDBJ databases">
        <authorList>
            <person name="Sayadi A."/>
        </authorList>
    </citation>
    <scope>NUCLEOTIDE SEQUENCE [LARGE SCALE GENOMIC DNA]</scope>
</reference>
<dbReference type="AlphaFoldDB" id="A0A653DYK7"/>
<organism evidence="1 2">
    <name type="scientific">Callosobruchus maculatus</name>
    <name type="common">Southern cowpea weevil</name>
    <name type="synonym">Pulse bruchid</name>
    <dbReference type="NCBI Taxonomy" id="64391"/>
    <lineage>
        <taxon>Eukaryota</taxon>
        <taxon>Metazoa</taxon>
        <taxon>Ecdysozoa</taxon>
        <taxon>Arthropoda</taxon>
        <taxon>Hexapoda</taxon>
        <taxon>Insecta</taxon>
        <taxon>Pterygota</taxon>
        <taxon>Neoptera</taxon>
        <taxon>Endopterygota</taxon>
        <taxon>Coleoptera</taxon>
        <taxon>Polyphaga</taxon>
        <taxon>Cucujiformia</taxon>
        <taxon>Chrysomeloidea</taxon>
        <taxon>Chrysomelidae</taxon>
        <taxon>Bruchinae</taxon>
        <taxon>Bruchini</taxon>
        <taxon>Callosobruchus</taxon>
    </lineage>
</organism>
<evidence type="ECO:0000313" key="1">
    <source>
        <dbReference type="EMBL" id="VEN64800.1"/>
    </source>
</evidence>
<keyword evidence="2" id="KW-1185">Reference proteome</keyword>
<protein>
    <submittedName>
        <fullName evidence="1">Uncharacterized protein</fullName>
    </submittedName>
</protein>
<gene>
    <name evidence="1" type="ORF">CALMAC_LOCUS21243</name>
</gene>
<dbReference type="Proteomes" id="UP000410492">
    <property type="component" value="Unassembled WGS sequence"/>
</dbReference>
<name>A0A653DYK7_CALMS</name>
<dbReference type="EMBL" id="CAACVG010015776">
    <property type="protein sequence ID" value="VEN64800.1"/>
    <property type="molecule type" value="Genomic_DNA"/>
</dbReference>
<dbReference type="Gene3D" id="3.30.900.10">
    <property type="entry name" value="HORMA domain"/>
    <property type="match status" value="1"/>
</dbReference>